<dbReference type="PROSITE" id="PS00571">
    <property type="entry name" value="AMIDASES"/>
    <property type="match status" value="1"/>
</dbReference>
<dbReference type="GO" id="GO:0012505">
    <property type="term" value="C:endomembrane system"/>
    <property type="evidence" value="ECO:0007669"/>
    <property type="project" value="TreeGrafter"/>
</dbReference>
<proteinExistence type="predicted"/>
<dbReference type="RefSeq" id="WP_189359321.1">
    <property type="nucleotide sequence ID" value="NZ_BMWZ01000001.1"/>
</dbReference>
<dbReference type="EMBL" id="BMWZ01000001">
    <property type="protein sequence ID" value="GGZ71855.1"/>
    <property type="molecule type" value="Genomic_DNA"/>
</dbReference>
<dbReference type="Pfam" id="PF01425">
    <property type="entry name" value="Amidase"/>
    <property type="match status" value="1"/>
</dbReference>
<dbReference type="InterPro" id="IPR023631">
    <property type="entry name" value="Amidase_dom"/>
</dbReference>
<evidence type="ECO:0000256" key="1">
    <source>
        <dbReference type="SAM" id="SignalP"/>
    </source>
</evidence>
<name>A0A918V5S9_9FLAO</name>
<reference evidence="3" key="1">
    <citation type="journal article" date="2014" name="Int. J. Syst. Evol. Microbiol.">
        <title>Complete genome sequence of Corynebacterium casei LMG S-19264T (=DSM 44701T), isolated from a smear-ripened cheese.</title>
        <authorList>
            <consortium name="US DOE Joint Genome Institute (JGI-PGF)"/>
            <person name="Walter F."/>
            <person name="Albersmeier A."/>
            <person name="Kalinowski J."/>
            <person name="Ruckert C."/>
        </authorList>
    </citation>
    <scope>NUCLEOTIDE SEQUENCE</scope>
    <source>
        <strain evidence="3">KCTC 12710</strain>
    </source>
</reference>
<dbReference type="InterPro" id="IPR052739">
    <property type="entry name" value="FAAH2"/>
</dbReference>
<sequence length="512" mass="55575">MKTLKRIIKNVIAILFAVLFLATSIAAKAQNPSYSHEELAFMPATQLIELYKQGVVSPVDVVNAQKAQWVKTNGTINATTFVHFDDALKLAKVSEKRYQKGTNRALEGITVGVKDEHHDKNWVVTFGSNVHKHDPGAEDADPIVAKLKEAGAIPMIQTTVPELYLNFVTSTKAWGTTRNPWNNEYAVGGSSGGSGAALAAGYCTIATGSDMGGSIRIPAAFNGVYGYKTTPGELHTGNPHSYFAASGPMARNFTDMTLMHNVIAGPGKYSTNVFKHQPLATEYENLEGVKIAYVGGMGIVEPTQEVEDAMQDAIKTLREAGAQVDVVKLNIGLTPDEIAHTISSLAIAGPMGGGFSAYEESIPEMTTYGGHFIAKSLKGEYTNKDLLQAELKVKEMYKNIVDQVYEKGYDIILTPTMPTSHIPADYDFTQGNLTVDGTEYPAFIGMQYTLPFNFLNWMPIVNAPAGISSEGMPIGMQIIGKPYETESVFKVAFNYNKLGIKLFQGKDMPVTK</sequence>
<accession>A0A918V5S9</accession>
<dbReference type="SUPFAM" id="SSF75304">
    <property type="entry name" value="Amidase signature (AS) enzymes"/>
    <property type="match status" value="1"/>
</dbReference>
<feature type="chain" id="PRO_5037686932" evidence="1">
    <location>
        <begin position="30"/>
        <end position="512"/>
    </location>
</feature>
<dbReference type="PANTHER" id="PTHR43372:SF4">
    <property type="entry name" value="FATTY-ACID AMIDE HYDROLASE 2"/>
    <property type="match status" value="1"/>
</dbReference>
<feature type="domain" description="Amidase" evidence="2">
    <location>
        <begin position="61"/>
        <end position="487"/>
    </location>
</feature>
<gene>
    <name evidence="3" type="ORF">GCM10007028_06520</name>
</gene>
<dbReference type="PANTHER" id="PTHR43372">
    <property type="entry name" value="FATTY-ACID AMIDE HYDROLASE"/>
    <property type="match status" value="1"/>
</dbReference>
<dbReference type="InterPro" id="IPR020556">
    <property type="entry name" value="Amidase_CS"/>
</dbReference>
<feature type="signal peptide" evidence="1">
    <location>
        <begin position="1"/>
        <end position="29"/>
    </location>
</feature>
<dbReference type="AlphaFoldDB" id="A0A918V5S9"/>
<reference evidence="3" key="2">
    <citation type="submission" date="2020-09" db="EMBL/GenBank/DDBJ databases">
        <authorList>
            <person name="Sun Q."/>
            <person name="Kim S."/>
        </authorList>
    </citation>
    <scope>NUCLEOTIDE SEQUENCE</scope>
    <source>
        <strain evidence="3">KCTC 12710</strain>
    </source>
</reference>
<evidence type="ECO:0000313" key="4">
    <source>
        <dbReference type="Proteomes" id="UP000636004"/>
    </source>
</evidence>
<keyword evidence="1" id="KW-0732">Signal</keyword>
<protein>
    <submittedName>
        <fullName evidence="3">Amidase</fullName>
    </submittedName>
</protein>
<comment type="caution">
    <text evidence="3">The sequence shown here is derived from an EMBL/GenBank/DDBJ whole genome shotgun (WGS) entry which is preliminary data.</text>
</comment>
<evidence type="ECO:0000259" key="2">
    <source>
        <dbReference type="Pfam" id="PF01425"/>
    </source>
</evidence>
<dbReference type="Gene3D" id="3.90.1300.10">
    <property type="entry name" value="Amidase signature (AS) domain"/>
    <property type="match status" value="1"/>
</dbReference>
<dbReference type="InterPro" id="IPR036928">
    <property type="entry name" value="AS_sf"/>
</dbReference>
<dbReference type="Proteomes" id="UP000636004">
    <property type="component" value="Unassembled WGS sequence"/>
</dbReference>
<evidence type="ECO:0000313" key="3">
    <source>
        <dbReference type="EMBL" id="GGZ71855.1"/>
    </source>
</evidence>
<keyword evidence="4" id="KW-1185">Reference proteome</keyword>
<organism evidence="3 4">
    <name type="scientific">Algibacter mikhailovii</name>
    <dbReference type="NCBI Taxonomy" id="425498"/>
    <lineage>
        <taxon>Bacteria</taxon>
        <taxon>Pseudomonadati</taxon>
        <taxon>Bacteroidota</taxon>
        <taxon>Flavobacteriia</taxon>
        <taxon>Flavobacteriales</taxon>
        <taxon>Flavobacteriaceae</taxon>
        <taxon>Algibacter</taxon>
    </lineage>
</organism>